<dbReference type="InterPro" id="IPR016035">
    <property type="entry name" value="Acyl_Trfase/lysoPLipase"/>
</dbReference>
<dbReference type="RefSeq" id="WP_227614393.1">
    <property type="nucleotide sequence ID" value="NZ_JAJEPR010000004.1"/>
</dbReference>
<dbReference type="Gene3D" id="3.40.1090.10">
    <property type="entry name" value="Cytosolic phospholipase A2 catalytic domain"/>
    <property type="match status" value="2"/>
</dbReference>
<comment type="caution">
    <text evidence="4">Lacks conserved residue(s) required for the propagation of feature annotation.</text>
</comment>
<evidence type="ECO:0000313" key="6">
    <source>
        <dbReference type="EMBL" id="MCC2188937.1"/>
    </source>
</evidence>
<dbReference type="AlphaFoldDB" id="A0AAE3J561"/>
<dbReference type="InterPro" id="IPR045943">
    <property type="entry name" value="DUF6363"/>
</dbReference>
<evidence type="ECO:0000256" key="3">
    <source>
        <dbReference type="ARBA" id="ARBA00023098"/>
    </source>
</evidence>
<dbReference type="GO" id="GO:0016042">
    <property type="term" value="P:lipid catabolic process"/>
    <property type="evidence" value="ECO:0007669"/>
    <property type="project" value="UniProtKB-UniRule"/>
</dbReference>
<dbReference type="Pfam" id="PF01734">
    <property type="entry name" value="Patatin"/>
    <property type="match status" value="1"/>
</dbReference>
<protein>
    <submittedName>
        <fullName evidence="6">Patatin family protein</fullName>
    </submittedName>
</protein>
<gene>
    <name evidence="6" type="ORF">LKD71_03700</name>
</gene>
<dbReference type="Pfam" id="PF19890">
    <property type="entry name" value="DUF6363"/>
    <property type="match status" value="1"/>
</dbReference>
<dbReference type="InterPro" id="IPR002641">
    <property type="entry name" value="PNPLA_dom"/>
</dbReference>
<dbReference type="Proteomes" id="UP001197875">
    <property type="component" value="Unassembled WGS sequence"/>
</dbReference>
<dbReference type="GO" id="GO:0016787">
    <property type="term" value="F:hydrolase activity"/>
    <property type="evidence" value="ECO:0007669"/>
    <property type="project" value="UniProtKB-UniRule"/>
</dbReference>
<feature type="domain" description="PNPLA" evidence="5">
    <location>
        <begin position="5"/>
        <end position="172"/>
    </location>
</feature>
<keyword evidence="7" id="KW-1185">Reference proteome</keyword>
<keyword evidence="1 4" id="KW-0378">Hydrolase</keyword>
<evidence type="ECO:0000256" key="2">
    <source>
        <dbReference type="ARBA" id="ARBA00022963"/>
    </source>
</evidence>
<keyword evidence="2 4" id="KW-0442">Lipid degradation</keyword>
<organism evidence="6 7">
    <name type="scientific">Fusicatenibacter faecihominis</name>
    <dbReference type="NCBI Taxonomy" id="2881276"/>
    <lineage>
        <taxon>Bacteria</taxon>
        <taxon>Bacillati</taxon>
        <taxon>Bacillota</taxon>
        <taxon>Clostridia</taxon>
        <taxon>Lachnospirales</taxon>
        <taxon>Lachnospiraceae</taxon>
        <taxon>Fusicatenibacter</taxon>
    </lineage>
</organism>
<dbReference type="PANTHER" id="PTHR14226:SF25">
    <property type="entry name" value="PHOSPHOESTERASE"/>
    <property type="match status" value="1"/>
</dbReference>
<evidence type="ECO:0000313" key="7">
    <source>
        <dbReference type="Proteomes" id="UP001197875"/>
    </source>
</evidence>
<proteinExistence type="predicted"/>
<feature type="active site" description="Nucleophile" evidence="4">
    <location>
        <position position="38"/>
    </location>
</feature>
<dbReference type="InterPro" id="IPR037483">
    <property type="entry name" value="YjjU-like"/>
</dbReference>
<keyword evidence="3 4" id="KW-0443">Lipid metabolism</keyword>
<feature type="short sequence motif" description="DGA/G" evidence="4">
    <location>
        <begin position="159"/>
        <end position="161"/>
    </location>
</feature>
<sequence length="284" mass="32265">MKIGLIMEGGAMRGMFTAGVIDVLMEAGVSFDGAIGVSAGAVFGCNYKSRQIGRVIRYNKAYCQDPRYVSFRSLLKTGDIYGEQFCYHELPDRLDPFDVKTYAENPMNFYVVCTDADTGKAVYHNCLKGDAEDIQWMRASASMPALSRFVKLDSYSLSDGGTADSIPVRFFESIGYDRNVVILTQPEGYVKKPNQLLPLLRILLWKNPALIHALENRHERYNETLAYIREQERSGNLLVIRPEAPLNIGAVERHPEELERVYQIGRKEGEKRLREVKKFQPSFF</sequence>
<dbReference type="InterPro" id="IPR050301">
    <property type="entry name" value="NTE"/>
</dbReference>
<dbReference type="CDD" id="cd07208">
    <property type="entry name" value="Pat_hypo_Ecoli_yjju_like"/>
    <property type="match status" value="1"/>
</dbReference>
<dbReference type="SUPFAM" id="SSF52151">
    <property type="entry name" value="FabD/lysophospholipase-like"/>
    <property type="match status" value="1"/>
</dbReference>
<reference evidence="6 7" key="1">
    <citation type="submission" date="2021-10" db="EMBL/GenBank/DDBJ databases">
        <title>Anaerobic single-cell dispensing facilitates the cultivation of human gut bacteria.</title>
        <authorList>
            <person name="Afrizal A."/>
        </authorList>
    </citation>
    <scope>NUCLEOTIDE SEQUENCE [LARGE SCALE GENOMIC DNA]</scope>
    <source>
        <strain evidence="6 7">CLA-AA-H277</strain>
    </source>
</reference>
<evidence type="ECO:0000256" key="1">
    <source>
        <dbReference type="ARBA" id="ARBA00022801"/>
    </source>
</evidence>
<name>A0AAE3J561_9FIRM</name>
<evidence type="ECO:0000256" key="4">
    <source>
        <dbReference type="PROSITE-ProRule" id="PRU01161"/>
    </source>
</evidence>
<dbReference type="PANTHER" id="PTHR14226">
    <property type="entry name" value="NEUROPATHY TARGET ESTERASE/SWISS CHEESE D.MELANOGASTER"/>
    <property type="match status" value="1"/>
</dbReference>
<dbReference type="PROSITE" id="PS51635">
    <property type="entry name" value="PNPLA"/>
    <property type="match status" value="1"/>
</dbReference>
<feature type="active site" description="Proton acceptor" evidence="4">
    <location>
        <position position="159"/>
    </location>
</feature>
<feature type="short sequence motif" description="GXSXG" evidence="4">
    <location>
        <begin position="36"/>
        <end position="40"/>
    </location>
</feature>
<evidence type="ECO:0000259" key="5">
    <source>
        <dbReference type="PROSITE" id="PS51635"/>
    </source>
</evidence>
<accession>A0AAE3J561</accession>
<dbReference type="EMBL" id="JAJEPR010000004">
    <property type="protein sequence ID" value="MCC2188937.1"/>
    <property type="molecule type" value="Genomic_DNA"/>
</dbReference>
<comment type="caution">
    <text evidence="6">The sequence shown here is derived from an EMBL/GenBank/DDBJ whole genome shotgun (WGS) entry which is preliminary data.</text>
</comment>